<dbReference type="Pfam" id="PF07963">
    <property type="entry name" value="N_methyl"/>
    <property type="match status" value="1"/>
</dbReference>
<name>A0A5C5WK46_9BACT</name>
<protein>
    <recommendedName>
        <fullName evidence="4">Prepilin-type N-terminal cleavage/methylation domain-containing protein</fullName>
    </recommendedName>
</protein>
<sequence length="829" mass="89908">MNLSKLNFAKRRRGFTLVELLIAMTITLLLMAALAKSFGAIGKSIKKGRSQITLSSQARTIGFQLRSDLRTLSVSASPPVVASDDGGYFMYYEGPLTEHSFAMYGAQPTRTNPDDGTVVGEGDTATPPFEEINSPTYRRFSKYGDFDDYLAFTAEAPSGQWFSGKVPAYLVDDTATDPMEPRVIRSKFAEIIIWASPKWQVDPATNDIIYAPASIAPGSAGFAKDSGMPLYVDANNDLVPDEIVLHQRTLLIRPDLNVRRRVPDISGNALFAHDATVLRPMTPPAPTSPPAADVVPYALAGIYPIGVSNNTSGTAPPIRFPNYAHPTSETDNRFVFESNWLVGMAPLHQFFDISLRRVVHPRTGEPTPYVAANSLADLTEPQNRFAHVRYPGRYMGTSRGTFASGDLMTSMPLLAVGWNDALLNWNWQGTTDPRATTGGATPPRPAWFPTAHSSTTSLNVPANRGIGLFNGWLLPHFELGDPNPTGTTNGGHWQRGYIPAGTPIATDPRWDRTGEDVIATGILSFDVKGFDPSAPVFITSGPDGFPGRPDDDDDIGPNANETYDPGTGRVYTELGTPGSDDEIVGPSDPALYYLLTNPIFDPSDPSTVTAGSHYECLGSRGAFVDLLYPFLPGGVLRERTAEAGYSIPFPAAVTTRDVPVSNRFATYLTSEFTQVSPHGAGSEVLESMRSSGKLVCASGLAVDETGAPNRIFAGTPLFFQPTFDTWTTSYESDGFDQTDTSDGSLVGELVGTCWNLNQRVVPFALPIEFEPRTPASPIGVQIDTGRFDRDVEETTPPMQLDLEAISITIRVDDPNNDEMTEFTIVEQLQ</sequence>
<evidence type="ECO:0000313" key="3">
    <source>
        <dbReference type="Proteomes" id="UP000316598"/>
    </source>
</evidence>
<proteinExistence type="predicted"/>
<dbReference type="OrthoDB" id="231157at2"/>
<accession>A0A5C5WK46</accession>
<organism evidence="2 3">
    <name type="scientific">Rubripirellula amarantea</name>
    <dbReference type="NCBI Taxonomy" id="2527999"/>
    <lineage>
        <taxon>Bacteria</taxon>
        <taxon>Pseudomonadati</taxon>
        <taxon>Planctomycetota</taxon>
        <taxon>Planctomycetia</taxon>
        <taxon>Pirellulales</taxon>
        <taxon>Pirellulaceae</taxon>
        <taxon>Rubripirellula</taxon>
    </lineage>
</organism>
<evidence type="ECO:0008006" key="4">
    <source>
        <dbReference type="Google" id="ProtNLM"/>
    </source>
</evidence>
<evidence type="ECO:0000313" key="2">
    <source>
        <dbReference type="EMBL" id="TWT50509.1"/>
    </source>
</evidence>
<gene>
    <name evidence="2" type="ORF">Pla22_32520</name>
</gene>
<comment type="caution">
    <text evidence="2">The sequence shown here is derived from an EMBL/GenBank/DDBJ whole genome shotgun (WGS) entry which is preliminary data.</text>
</comment>
<dbReference type="InterPro" id="IPR012902">
    <property type="entry name" value="N_methyl_site"/>
</dbReference>
<keyword evidence="3" id="KW-1185">Reference proteome</keyword>
<dbReference type="NCBIfam" id="TIGR02532">
    <property type="entry name" value="IV_pilin_GFxxxE"/>
    <property type="match status" value="1"/>
</dbReference>
<feature type="region of interest" description="Disordered" evidence="1">
    <location>
        <begin position="541"/>
        <end position="566"/>
    </location>
</feature>
<dbReference type="EMBL" id="SJPI01000002">
    <property type="protein sequence ID" value="TWT50509.1"/>
    <property type="molecule type" value="Genomic_DNA"/>
</dbReference>
<evidence type="ECO:0000256" key="1">
    <source>
        <dbReference type="SAM" id="MobiDB-lite"/>
    </source>
</evidence>
<dbReference type="RefSeq" id="WP_146515729.1">
    <property type="nucleotide sequence ID" value="NZ_SJPI01000002.1"/>
</dbReference>
<dbReference type="AlphaFoldDB" id="A0A5C5WK46"/>
<dbReference type="PROSITE" id="PS00409">
    <property type="entry name" value="PROKAR_NTER_METHYL"/>
    <property type="match status" value="1"/>
</dbReference>
<reference evidence="2 3" key="1">
    <citation type="submission" date="2019-02" db="EMBL/GenBank/DDBJ databases">
        <title>Deep-cultivation of Planctomycetes and their phenomic and genomic characterization uncovers novel biology.</title>
        <authorList>
            <person name="Wiegand S."/>
            <person name="Jogler M."/>
            <person name="Boedeker C."/>
            <person name="Pinto D."/>
            <person name="Vollmers J."/>
            <person name="Rivas-Marin E."/>
            <person name="Kohn T."/>
            <person name="Peeters S.H."/>
            <person name="Heuer A."/>
            <person name="Rast P."/>
            <person name="Oberbeckmann S."/>
            <person name="Bunk B."/>
            <person name="Jeske O."/>
            <person name="Meyerdierks A."/>
            <person name="Storesund J.E."/>
            <person name="Kallscheuer N."/>
            <person name="Luecker S."/>
            <person name="Lage O.M."/>
            <person name="Pohl T."/>
            <person name="Merkel B.J."/>
            <person name="Hornburger P."/>
            <person name="Mueller R.-W."/>
            <person name="Bruemmer F."/>
            <person name="Labrenz M."/>
            <person name="Spormann A.M."/>
            <person name="Op Den Camp H."/>
            <person name="Overmann J."/>
            <person name="Amann R."/>
            <person name="Jetten M.S.M."/>
            <person name="Mascher T."/>
            <person name="Medema M.H."/>
            <person name="Devos D.P."/>
            <person name="Kaster A.-K."/>
            <person name="Ovreas L."/>
            <person name="Rohde M."/>
            <person name="Galperin M.Y."/>
            <person name="Jogler C."/>
        </authorList>
    </citation>
    <scope>NUCLEOTIDE SEQUENCE [LARGE SCALE GENOMIC DNA]</scope>
    <source>
        <strain evidence="2 3">Pla22</strain>
    </source>
</reference>
<feature type="region of interest" description="Disordered" evidence="1">
    <location>
        <begin position="110"/>
        <end position="129"/>
    </location>
</feature>
<dbReference type="Proteomes" id="UP000316598">
    <property type="component" value="Unassembled WGS sequence"/>
</dbReference>